<evidence type="ECO:0000313" key="14">
    <source>
        <dbReference type="Proteomes" id="UP000256310"/>
    </source>
</evidence>
<comment type="function">
    <text evidence="6">Converts molybdopterin precursor Z into molybdopterin. This requires the incorporation of two sulfur atoms into precursor Z to generate a dithiolene group. The sulfur is provided by MoaD.</text>
</comment>
<evidence type="ECO:0000256" key="3">
    <source>
        <dbReference type="ARBA" id="ARBA00011950"/>
    </source>
</evidence>
<dbReference type="SUPFAM" id="SSF54690">
    <property type="entry name" value="Molybdopterin synthase subunit MoaE"/>
    <property type="match status" value="1"/>
</dbReference>
<gene>
    <name evidence="13" type="ORF">DFR46_0097</name>
</gene>
<evidence type="ECO:0000256" key="12">
    <source>
        <dbReference type="ARBA" id="ARBA00049878"/>
    </source>
</evidence>
<evidence type="ECO:0000256" key="2">
    <source>
        <dbReference type="ARBA" id="ARBA00005426"/>
    </source>
</evidence>
<evidence type="ECO:0000313" key="13">
    <source>
        <dbReference type="EMBL" id="RED15110.1"/>
    </source>
</evidence>
<dbReference type="GO" id="GO:0030366">
    <property type="term" value="F:molybdopterin synthase activity"/>
    <property type="evidence" value="ECO:0007669"/>
    <property type="project" value="UniProtKB-EC"/>
</dbReference>
<name>A0A3D9FBB0_9SPHN</name>
<dbReference type="Gene3D" id="3.90.1170.40">
    <property type="entry name" value="Molybdopterin biosynthesis MoaE subunit"/>
    <property type="match status" value="1"/>
</dbReference>
<proteinExistence type="inferred from homology"/>
<protein>
    <recommendedName>
        <fullName evidence="4">Molybdopterin synthase catalytic subunit</fullName>
        <ecNumber evidence="3">2.8.1.12</ecNumber>
    </recommendedName>
    <alternativeName>
        <fullName evidence="10">MPT synthase subunit 2</fullName>
    </alternativeName>
    <alternativeName>
        <fullName evidence="8">Molybdenum cofactor biosynthesis protein E</fullName>
    </alternativeName>
    <alternativeName>
        <fullName evidence="9">Molybdopterin-converting factor large subunit</fullName>
    </alternativeName>
    <alternativeName>
        <fullName evidence="11">Molybdopterin-converting factor subunit 2</fullName>
    </alternativeName>
</protein>
<dbReference type="InterPro" id="IPR036563">
    <property type="entry name" value="MoaE_sf"/>
</dbReference>
<comment type="caution">
    <text evidence="13">The sequence shown here is derived from an EMBL/GenBank/DDBJ whole genome shotgun (WGS) entry which is preliminary data.</text>
</comment>
<accession>A0A3D9FBB0</accession>
<dbReference type="EMBL" id="QRDP01000004">
    <property type="protein sequence ID" value="RED15110.1"/>
    <property type="molecule type" value="Genomic_DNA"/>
</dbReference>
<comment type="catalytic activity">
    <reaction evidence="12">
        <text>2 [molybdopterin-synthase sulfur-carrier protein]-C-terminal-Gly-aminoethanethioate + cyclic pyranopterin phosphate + H2O = molybdopterin + 2 [molybdopterin-synthase sulfur-carrier protein]-C-terminal Gly-Gly + 2 H(+)</text>
        <dbReference type="Rhea" id="RHEA:26333"/>
        <dbReference type="Rhea" id="RHEA-COMP:12202"/>
        <dbReference type="Rhea" id="RHEA-COMP:19907"/>
        <dbReference type="ChEBI" id="CHEBI:15377"/>
        <dbReference type="ChEBI" id="CHEBI:15378"/>
        <dbReference type="ChEBI" id="CHEBI:58698"/>
        <dbReference type="ChEBI" id="CHEBI:59648"/>
        <dbReference type="ChEBI" id="CHEBI:90778"/>
        <dbReference type="ChEBI" id="CHEBI:232372"/>
        <dbReference type="EC" id="2.8.1.12"/>
    </reaction>
</comment>
<keyword evidence="14" id="KW-1185">Reference proteome</keyword>
<evidence type="ECO:0000256" key="8">
    <source>
        <dbReference type="ARBA" id="ARBA00029745"/>
    </source>
</evidence>
<evidence type="ECO:0000256" key="5">
    <source>
        <dbReference type="ARBA" id="ARBA00023150"/>
    </source>
</evidence>
<evidence type="ECO:0000256" key="6">
    <source>
        <dbReference type="ARBA" id="ARBA00025448"/>
    </source>
</evidence>
<dbReference type="AlphaFoldDB" id="A0A3D9FBB0"/>
<dbReference type="GO" id="GO:0006777">
    <property type="term" value="P:Mo-molybdopterin cofactor biosynthetic process"/>
    <property type="evidence" value="ECO:0007669"/>
    <property type="project" value="UniProtKB-KW"/>
</dbReference>
<organism evidence="13 14">
    <name type="scientific">Parasphingopyxis lamellibrachiae</name>
    <dbReference type="NCBI Taxonomy" id="680125"/>
    <lineage>
        <taxon>Bacteria</taxon>
        <taxon>Pseudomonadati</taxon>
        <taxon>Pseudomonadota</taxon>
        <taxon>Alphaproteobacteria</taxon>
        <taxon>Sphingomonadales</taxon>
        <taxon>Sphingomonadaceae</taxon>
        <taxon>Parasphingopyxis</taxon>
    </lineage>
</organism>
<dbReference type="UniPathway" id="UPA00344"/>
<evidence type="ECO:0000256" key="9">
    <source>
        <dbReference type="ARBA" id="ARBA00030407"/>
    </source>
</evidence>
<comment type="subunit">
    <text evidence="7">Heterotetramer of 2 MoaD subunits and 2 MoaE subunits. Also stable as homodimer. The enzyme changes between these two forms during catalysis.</text>
</comment>
<evidence type="ECO:0000256" key="4">
    <source>
        <dbReference type="ARBA" id="ARBA00013858"/>
    </source>
</evidence>
<dbReference type="PANTHER" id="PTHR23404">
    <property type="entry name" value="MOLYBDOPTERIN SYNTHASE RELATED"/>
    <property type="match status" value="1"/>
</dbReference>
<keyword evidence="5" id="KW-0501">Molybdenum cofactor biosynthesis</keyword>
<evidence type="ECO:0000256" key="11">
    <source>
        <dbReference type="ARBA" id="ARBA00032474"/>
    </source>
</evidence>
<dbReference type="Proteomes" id="UP000256310">
    <property type="component" value="Unassembled WGS sequence"/>
</dbReference>
<evidence type="ECO:0000256" key="7">
    <source>
        <dbReference type="ARBA" id="ARBA00026066"/>
    </source>
</evidence>
<comment type="similarity">
    <text evidence="2">Belongs to the MoaE family.</text>
</comment>
<dbReference type="Pfam" id="PF02391">
    <property type="entry name" value="MoaE"/>
    <property type="match status" value="1"/>
</dbReference>
<reference evidence="13 14" key="1">
    <citation type="submission" date="2018-07" db="EMBL/GenBank/DDBJ databases">
        <title>Genomic Encyclopedia of Type Strains, Phase IV (KMG-IV): sequencing the most valuable type-strain genomes for metagenomic binning, comparative biology and taxonomic classification.</title>
        <authorList>
            <person name="Goeker M."/>
        </authorList>
    </citation>
    <scope>NUCLEOTIDE SEQUENCE [LARGE SCALE GENOMIC DNA]</scope>
    <source>
        <strain evidence="13 14">DSM 26725</strain>
    </source>
</reference>
<dbReference type="EC" id="2.8.1.12" evidence="3"/>
<evidence type="ECO:0000256" key="10">
    <source>
        <dbReference type="ARBA" id="ARBA00030781"/>
    </source>
</evidence>
<dbReference type="InterPro" id="IPR003448">
    <property type="entry name" value="Mopterin_biosynth_MoaE"/>
</dbReference>
<sequence length="163" mass="17715">MMPVIRLQHAVFDPVAECAKLELGDAGAVASFTGLVRGEGGLVALELEHYPAMTEEALKRIAADAAGRWALAGLTIVHRVGRMAPGERIVFVGAASRHRGDAINAMHFVIDWLKTDAPFWKREEFADGHSAWVEAREGDAVQREKWSDRTKKGCRGAAPLSGK</sequence>
<evidence type="ECO:0000256" key="1">
    <source>
        <dbReference type="ARBA" id="ARBA00005046"/>
    </source>
</evidence>
<dbReference type="CDD" id="cd00756">
    <property type="entry name" value="MoaE"/>
    <property type="match status" value="1"/>
</dbReference>
<comment type="pathway">
    <text evidence="1">Cofactor biosynthesis; molybdopterin biosynthesis.</text>
</comment>